<dbReference type="Pfam" id="PF04059">
    <property type="entry name" value="RRM_2"/>
    <property type="match status" value="1"/>
</dbReference>
<sequence length="89" mass="10073">MAGSAISRMIPLPRNYIFGNGSYGTTNNEGIIEQVRSRRVESGRMLLTAIDETHKNTYDFLYLPIDFKNKCNVGYAFINMVSPHCLLLI</sequence>
<name>A0A3Q7HGS4_SOLLC</name>
<feature type="domain" description="Mei2-like C-terminal RNA recognition motif" evidence="1">
    <location>
        <begin position="44"/>
        <end position="86"/>
    </location>
</feature>
<dbReference type="InterPro" id="IPR007201">
    <property type="entry name" value="Mei2-like_Rrm_C"/>
</dbReference>
<evidence type="ECO:0000259" key="1">
    <source>
        <dbReference type="Pfam" id="PF04059"/>
    </source>
</evidence>
<dbReference type="InParanoid" id="A0A3Q7HGS4"/>
<evidence type="ECO:0000313" key="3">
    <source>
        <dbReference type="Proteomes" id="UP000004994"/>
    </source>
</evidence>
<reference evidence="2" key="1">
    <citation type="journal article" date="2012" name="Nature">
        <title>The tomato genome sequence provides insights into fleshy fruit evolution.</title>
        <authorList>
            <consortium name="Tomato Genome Consortium"/>
        </authorList>
    </citation>
    <scope>NUCLEOTIDE SEQUENCE [LARGE SCALE GENOMIC DNA]</scope>
    <source>
        <strain evidence="2">cv. Heinz 1706</strain>
    </source>
</reference>
<dbReference type="EnsemblPlants" id="Solyc07g056615.1.1">
    <property type="protein sequence ID" value="Solyc07g056615.1.1"/>
    <property type="gene ID" value="Solyc07g056615.1"/>
</dbReference>
<organism evidence="2">
    <name type="scientific">Solanum lycopersicum</name>
    <name type="common">Tomato</name>
    <name type="synonym">Lycopersicon esculentum</name>
    <dbReference type="NCBI Taxonomy" id="4081"/>
    <lineage>
        <taxon>Eukaryota</taxon>
        <taxon>Viridiplantae</taxon>
        <taxon>Streptophyta</taxon>
        <taxon>Embryophyta</taxon>
        <taxon>Tracheophyta</taxon>
        <taxon>Spermatophyta</taxon>
        <taxon>Magnoliopsida</taxon>
        <taxon>eudicotyledons</taxon>
        <taxon>Gunneridae</taxon>
        <taxon>Pentapetalae</taxon>
        <taxon>asterids</taxon>
        <taxon>lamiids</taxon>
        <taxon>Solanales</taxon>
        <taxon>Solanaceae</taxon>
        <taxon>Solanoideae</taxon>
        <taxon>Solaneae</taxon>
        <taxon>Solanum</taxon>
        <taxon>Solanum subgen. Lycopersicon</taxon>
    </lineage>
</organism>
<proteinExistence type="predicted"/>
<dbReference type="Gramene" id="Solyc07g056615.1.1">
    <property type="protein sequence ID" value="Solyc07g056615.1.1"/>
    <property type="gene ID" value="Solyc07g056615.1"/>
</dbReference>
<dbReference type="Proteomes" id="UP000004994">
    <property type="component" value="Chromosome 7"/>
</dbReference>
<keyword evidence="3" id="KW-1185">Reference proteome</keyword>
<accession>A0A3Q7HGS4</accession>
<reference evidence="2" key="2">
    <citation type="submission" date="2019-01" db="UniProtKB">
        <authorList>
            <consortium name="EnsemblPlants"/>
        </authorList>
    </citation>
    <scope>IDENTIFICATION</scope>
    <source>
        <strain evidence="2">cv. Heinz 1706</strain>
    </source>
</reference>
<evidence type="ECO:0000313" key="2">
    <source>
        <dbReference type="EnsemblPlants" id="Solyc07g056615.1.1"/>
    </source>
</evidence>
<dbReference type="AlphaFoldDB" id="A0A3Q7HGS4"/>
<protein>
    <recommendedName>
        <fullName evidence="1">Mei2-like C-terminal RNA recognition motif domain-containing protein</fullName>
    </recommendedName>
</protein>